<dbReference type="PROSITE" id="PS51257">
    <property type="entry name" value="PROKAR_LIPOPROTEIN"/>
    <property type="match status" value="1"/>
</dbReference>
<keyword evidence="1" id="KW-0732">Signal</keyword>
<gene>
    <name evidence="2" type="ORF">NCTC10295_00701</name>
</gene>
<evidence type="ECO:0000313" key="3">
    <source>
        <dbReference type="Proteomes" id="UP000254651"/>
    </source>
</evidence>
<protein>
    <recommendedName>
        <fullName evidence="4">Lipoprotein</fullName>
    </recommendedName>
</protein>
<proteinExistence type="predicted"/>
<evidence type="ECO:0000256" key="1">
    <source>
        <dbReference type="SAM" id="SignalP"/>
    </source>
</evidence>
<name>A0A378UF49_BERDE</name>
<accession>A0A378UF49</accession>
<dbReference type="AlphaFoldDB" id="A0A378UF49"/>
<dbReference type="Proteomes" id="UP000254651">
    <property type="component" value="Unassembled WGS sequence"/>
</dbReference>
<keyword evidence="3" id="KW-1185">Reference proteome</keyword>
<organism evidence="2 3">
    <name type="scientific">Bergeriella denitrificans</name>
    <name type="common">Neisseria denitrificans</name>
    <dbReference type="NCBI Taxonomy" id="494"/>
    <lineage>
        <taxon>Bacteria</taxon>
        <taxon>Pseudomonadati</taxon>
        <taxon>Pseudomonadota</taxon>
        <taxon>Betaproteobacteria</taxon>
        <taxon>Neisseriales</taxon>
        <taxon>Neisseriaceae</taxon>
        <taxon>Bergeriella</taxon>
    </lineage>
</organism>
<sequence length="173" mass="18306">MTNTRLKWIVPAVLAAAALSACSSTTPQKSAQKTQPVQPAAQAQLVSAPPTVRVDNVDATKEAVYKCGAETLNVMYGIKGKDVVVAQVKYKDILTPGLFRVSNVSGANAFWGNGISWTTEAADAANVTKVNGRMLTQAMVVNVNGRQTENNVVLFKGCALDKAATAKLNRAKK</sequence>
<dbReference type="EMBL" id="UGQS01000001">
    <property type="protein sequence ID" value="STZ75947.1"/>
    <property type="molecule type" value="Genomic_DNA"/>
</dbReference>
<evidence type="ECO:0008006" key="4">
    <source>
        <dbReference type="Google" id="ProtNLM"/>
    </source>
</evidence>
<feature type="signal peptide" evidence="1">
    <location>
        <begin position="1"/>
        <end position="23"/>
    </location>
</feature>
<evidence type="ECO:0000313" key="2">
    <source>
        <dbReference type="EMBL" id="STZ75947.1"/>
    </source>
</evidence>
<feature type="chain" id="PRO_5016854016" description="Lipoprotein" evidence="1">
    <location>
        <begin position="24"/>
        <end position="173"/>
    </location>
</feature>
<dbReference type="RefSeq" id="WP_066078392.1">
    <property type="nucleotide sequence ID" value="NZ_UGQS01000001.1"/>
</dbReference>
<reference evidence="2 3" key="1">
    <citation type="submission" date="2018-06" db="EMBL/GenBank/DDBJ databases">
        <authorList>
            <consortium name="Pathogen Informatics"/>
            <person name="Doyle S."/>
        </authorList>
    </citation>
    <scope>NUCLEOTIDE SEQUENCE [LARGE SCALE GENOMIC DNA]</scope>
    <source>
        <strain evidence="2 3">NCTC10295</strain>
    </source>
</reference>